<comment type="caution">
    <text evidence="1">The sequence shown here is derived from an EMBL/GenBank/DDBJ whole genome shotgun (WGS) entry which is preliminary data.</text>
</comment>
<dbReference type="EMBL" id="VCNI01000002">
    <property type="protein sequence ID" value="TMU55657.1"/>
    <property type="molecule type" value="Genomic_DNA"/>
</dbReference>
<proteinExistence type="predicted"/>
<evidence type="ECO:0000313" key="2">
    <source>
        <dbReference type="Proteomes" id="UP000751614"/>
    </source>
</evidence>
<reference evidence="1 2" key="1">
    <citation type="submission" date="2019-05" db="EMBL/GenBank/DDBJ databases">
        <title>Flagellimonas sp. AsT0115, sp. nov., isolated from a marine red algae, Asparagopsis taxiformis.</title>
        <authorList>
            <person name="Kim J."/>
            <person name="Jeong S.E."/>
            <person name="Jeon C.O."/>
        </authorList>
    </citation>
    <scope>NUCLEOTIDE SEQUENCE [LARGE SCALE GENOMIC DNA]</scope>
    <source>
        <strain evidence="1 2">AsT0115</strain>
    </source>
</reference>
<dbReference type="Proteomes" id="UP000751614">
    <property type="component" value="Unassembled WGS sequence"/>
</dbReference>
<name>A0ABY2WMB0_9FLAO</name>
<evidence type="ECO:0000313" key="1">
    <source>
        <dbReference type="EMBL" id="TMU55657.1"/>
    </source>
</evidence>
<organism evidence="1 2">
    <name type="scientific">Flagellimonas algicola</name>
    <dbReference type="NCBI Taxonomy" id="2583815"/>
    <lineage>
        <taxon>Bacteria</taxon>
        <taxon>Pseudomonadati</taxon>
        <taxon>Bacteroidota</taxon>
        <taxon>Flavobacteriia</taxon>
        <taxon>Flavobacteriales</taxon>
        <taxon>Flavobacteriaceae</taxon>
        <taxon>Flagellimonas</taxon>
    </lineage>
</organism>
<evidence type="ECO:0008006" key="3">
    <source>
        <dbReference type="Google" id="ProtNLM"/>
    </source>
</evidence>
<accession>A0ABY2WMB0</accession>
<dbReference type="RefSeq" id="WP_138838031.1">
    <property type="nucleotide sequence ID" value="NZ_VCNI01000002.1"/>
</dbReference>
<sequence length="219" mass="25419">MKLKMYFTITLVIFLIVFYSCLGNNNTKTNVKSEAAETSNNVGVVNKSDKEKEPVVENGSDAIRFLKSKGIVGSEYSDKMAMSYESKVYRSLKYCLLKLNYDESLGNDYSEDPVINFLYIKKGEDLINLIVLYTINEEDLTFSFNIEKIPFYKYYDSSTGWHKYYSYLPLKENFIETRQLDESEEIKKESIRLGENLGYQIKSSSDIEKFTVIEKPKVK</sequence>
<keyword evidence="2" id="KW-1185">Reference proteome</keyword>
<gene>
    <name evidence="1" type="ORF">FGG15_15950</name>
</gene>
<dbReference type="PROSITE" id="PS51257">
    <property type="entry name" value="PROKAR_LIPOPROTEIN"/>
    <property type="match status" value="1"/>
</dbReference>
<protein>
    <recommendedName>
        <fullName evidence="3">Lipoprotein</fullName>
    </recommendedName>
</protein>